<sequence length="625" mass="67517">MNTNEIVSENASKSSGKRPVLIGSIVKAPQVTPARETLADGINAAVTEAESKGMIDIAAETEPFAIQPRYVCNNKGVFYIGVKTVDGETVEAEPMRLADPIELVGSGTDAGGHYYRVIQYRDKLTRQSKTAAIPSADIGSNQGFQRLQSWGITVYSGRAKRERLADYLQTEGSKERYTITNKAGWHDGAYILPSGEIIQPDKQGGKVIYHGDKSQAAAYQPSGSLAEWQAEIAQYAAGNSRLCLALGVAFAAPLLPLIKAESGGFHLYGDSSDGKTTAALVSLSVWANPEGTKVTWKGTSHGFDNLAAARNDGLLVLDEISQAKRNVIGDTVYSVMNGTNKIQGAKDGGNRALSRWRVLLLSTGEKTPEAILRDTEDWNAGHATRLPSIPAFARYGIYDTLHGHAGGAELSEHLQQAAAHHHGTAGRAFVCLIDENTPAQTKERINAFMATLPELGSGQARRVALRFALVAAAIELAAPVTGLPAGVGMAGIKQCFDAWLAKAGAGKFEDRRIIKQGVDFMQLYGDSLRFIGWNSQHPHTNNGHAGYRKEAATKDGEPQYWIIPAVFESEICQSFEPQKVCTVLHEIGWLVKPSGKGWKQKKYGKGRFFVLEGIEPPETDDNQAQ</sequence>
<dbReference type="RefSeq" id="WP_243650316.1">
    <property type="nucleotide sequence ID" value="NZ_CP091507.1"/>
</dbReference>
<keyword evidence="4" id="KW-1185">Reference proteome</keyword>
<feature type="domain" description="DUF927" evidence="1">
    <location>
        <begin position="72"/>
        <end position="352"/>
    </location>
</feature>
<accession>A0AAE9KHV0</accession>
<organism evidence="3 5">
    <name type="scientific">Uruburuella suis</name>
    <dbReference type="NCBI Taxonomy" id="252130"/>
    <lineage>
        <taxon>Bacteria</taxon>
        <taxon>Pseudomonadati</taxon>
        <taxon>Pseudomonadota</taxon>
        <taxon>Betaproteobacteria</taxon>
        <taxon>Neisseriales</taxon>
        <taxon>Neisseriaceae</taxon>
        <taxon>Uruburuella</taxon>
    </lineage>
</organism>
<evidence type="ECO:0000259" key="1">
    <source>
        <dbReference type="Pfam" id="PF06048"/>
    </source>
</evidence>
<reference evidence="3" key="2">
    <citation type="submission" date="2021-12" db="EMBL/GenBank/DDBJ databases">
        <authorList>
            <person name="Veyrier F.J."/>
        </authorList>
    </citation>
    <scope>NUCLEOTIDE SEQUENCE</scope>
    <source>
        <strain evidence="3">1258/02</strain>
    </source>
</reference>
<proteinExistence type="predicted"/>
<dbReference type="InterPro" id="IPR009270">
    <property type="entry name" value="DUF927"/>
</dbReference>
<dbReference type="Proteomes" id="UP000829756">
    <property type="component" value="Chromosome"/>
</dbReference>
<evidence type="ECO:0000313" key="4">
    <source>
        <dbReference type="Proteomes" id="UP000294721"/>
    </source>
</evidence>
<evidence type="ECO:0000313" key="2">
    <source>
        <dbReference type="EMBL" id="TCP10208.1"/>
    </source>
</evidence>
<dbReference type="Proteomes" id="UP000294721">
    <property type="component" value="Unassembled WGS sequence"/>
</dbReference>
<dbReference type="EMBL" id="SLXE01000002">
    <property type="protein sequence ID" value="TCP10208.1"/>
    <property type="molecule type" value="Genomic_DNA"/>
</dbReference>
<reference evidence="2 4" key="1">
    <citation type="submission" date="2019-03" db="EMBL/GenBank/DDBJ databases">
        <title>Genomic Encyclopedia of Type Strains, Phase IV (KMG-IV): sequencing the most valuable type-strain genomes for metagenomic binning, comparative biology and taxonomic classification.</title>
        <authorList>
            <person name="Goeker M."/>
        </authorList>
    </citation>
    <scope>NUCLEOTIDE SEQUENCE [LARGE SCALE GENOMIC DNA]</scope>
    <source>
        <strain evidence="2 4">DSM 17474</strain>
    </source>
</reference>
<dbReference type="EMBL" id="CP091507">
    <property type="protein sequence ID" value="UOO80415.1"/>
    <property type="molecule type" value="Genomic_DNA"/>
</dbReference>
<dbReference type="AlphaFoldDB" id="A0AAE9KHV0"/>
<reference evidence="3" key="3">
    <citation type="journal article" date="2022" name="Res Sq">
        <title>Evolution of multicellular longitudinally dividing oral cavity symbionts (Neisseriaceae).</title>
        <authorList>
            <person name="Nyongesa S."/>
            <person name="Weber P."/>
            <person name="Bernet E."/>
            <person name="Pullido F."/>
            <person name="Nieckarz M."/>
            <person name="Delaby M."/>
            <person name="Nieves C."/>
            <person name="Viehboeck T."/>
            <person name="Krause N."/>
            <person name="Rivera-Millot A."/>
            <person name="Nakamura A."/>
            <person name="Vischer N."/>
            <person name="VanNieuwenhze M."/>
            <person name="Brun Y."/>
            <person name="Cava F."/>
            <person name="Bulgheresi S."/>
            <person name="Veyrier F."/>
        </authorList>
    </citation>
    <scope>NUCLEOTIDE SEQUENCE</scope>
    <source>
        <strain evidence="3">1258/02</strain>
    </source>
</reference>
<dbReference type="Pfam" id="PF06048">
    <property type="entry name" value="DUF927"/>
    <property type="match status" value="1"/>
</dbReference>
<name>A0AAE9KHV0_9NEIS</name>
<evidence type="ECO:0000313" key="5">
    <source>
        <dbReference type="Proteomes" id="UP000829756"/>
    </source>
</evidence>
<gene>
    <name evidence="2" type="ORF">EV680_102106</name>
    <name evidence="3" type="ORF">LVJ78_05305</name>
</gene>
<evidence type="ECO:0000313" key="3">
    <source>
        <dbReference type="EMBL" id="UOO80415.1"/>
    </source>
</evidence>
<dbReference type="KEGG" id="usu:LVJ78_05305"/>
<protein>
    <submittedName>
        <fullName evidence="2">DNA primase/helicase</fullName>
    </submittedName>
    <submittedName>
        <fullName evidence="3">DUF927 domain-containing protein</fullName>
    </submittedName>
</protein>